<sequence>MNHSNDIKAREIKERLTNNELLNLLDVREKIEYHTHNIGGLNIPVGKLKESLEQLQWQYNDEIIVICSAGLRSETAKSILEQNGYQNVRNLTGGLLAIEKLQSI</sequence>
<accession>A0A1Q5ZY22</accession>
<dbReference type="InterPro" id="IPR001763">
    <property type="entry name" value="Rhodanese-like_dom"/>
</dbReference>
<dbReference type="STRING" id="1302689.RG47T_2116"/>
<dbReference type="InterPro" id="IPR050229">
    <property type="entry name" value="GlpE_sulfurtransferase"/>
</dbReference>
<dbReference type="SUPFAM" id="SSF52821">
    <property type="entry name" value="Rhodanese/Cell cycle control phosphatase"/>
    <property type="match status" value="1"/>
</dbReference>
<dbReference type="PANTHER" id="PTHR43031">
    <property type="entry name" value="FAD-DEPENDENT OXIDOREDUCTASE"/>
    <property type="match status" value="1"/>
</dbReference>
<organism evidence="2 3">
    <name type="scientific">Mucilaginibacter polytrichastri</name>
    <dbReference type="NCBI Taxonomy" id="1302689"/>
    <lineage>
        <taxon>Bacteria</taxon>
        <taxon>Pseudomonadati</taxon>
        <taxon>Bacteroidota</taxon>
        <taxon>Sphingobacteriia</taxon>
        <taxon>Sphingobacteriales</taxon>
        <taxon>Sphingobacteriaceae</taxon>
        <taxon>Mucilaginibacter</taxon>
    </lineage>
</organism>
<comment type="caution">
    <text evidence="2">The sequence shown here is derived from an EMBL/GenBank/DDBJ whole genome shotgun (WGS) entry which is preliminary data.</text>
</comment>
<dbReference type="AlphaFoldDB" id="A0A1Q5ZY22"/>
<dbReference type="PROSITE" id="PS50206">
    <property type="entry name" value="RHODANESE_3"/>
    <property type="match status" value="1"/>
</dbReference>
<proteinExistence type="predicted"/>
<dbReference type="SMART" id="SM00450">
    <property type="entry name" value="RHOD"/>
    <property type="match status" value="1"/>
</dbReference>
<dbReference type="OrthoDB" id="9808735at2"/>
<dbReference type="EMBL" id="MPPL01000001">
    <property type="protein sequence ID" value="OKS86660.1"/>
    <property type="molecule type" value="Genomic_DNA"/>
</dbReference>
<evidence type="ECO:0000313" key="3">
    <source>
        <dbReference type="Proteomes" id="UP000186720"/>
    </source>
</evidence>
<dbReference type="Gene3D" id="3.40.250.10">
    <property type="entry name" value="Rhodanese-like domain"/>
    <property type="match status" value="1"/>
</dbReference>
<gene>
    <name evidence="2" type="ORF">RG47T_2116</name>
</gene>
<keyword evidence="3" id="KW-1185">Reference proteome</keyword>
<dbReference type="InterPro" id="IPR036873">
    <property type="entry name" value="Rhodanese-like_dom_sf"/>
</dbReference>
<protein>
    <recommendedName>
        <fullName evidence="1">Rhodanese domain-containing protein</fullName>
    </recommendedName>
</protein>
<dbReference type="Pfam" id="PF00581">
    <property type="entry name" value="Rhodanese"/>
    <property type="match status" value="1"/>
</dbReference>
<reference evidence="2 3" key="1">
    <citation type="submission" date="2016-11" db="EMBL/GenBank/DDBJ databases">
        <title>Whole Genome Sequencing of Mucilaginibacter polytrichastri RG4-7(T) isolated from the moss sample.</title>
        <authorList>
            <person name="Li Y."/>
        </authorList>
    </citation>
    <scope>NUCLEOTIDE SEQUENCE [LARGE SCALE GENOMIC DNA]</scope>
    <source>
        <strain evidence="2 3">RG4-7</strain>
    </source>
</reference>
<evidence type="ECO:0000259" key="1">
    <source>
        <dbReference type="PROSITE" id="PS50206"/>
    </source>
</evidence>
<dbReference type="PANTHER" id="PTHR43031:SF1">
    <property type="entry name" value="PYRIDINE NUCLEOTIDE-DISULPHIDE OXIDOREDUCTASE"/>
    <property type="match status" value="1"/>
</dbReference>
<dbReference type="CDD" id="cd00158">
    <property type="entry name" value="RHOD"/>
    <property type="match status" value="1"/>
</dbReference>
<dbReference type="RefSeq" id="WP_074489319.1">
    <property type="nucleotide sequence ID" value="NZ_FPAM01000004.1"/>
</dbReference>
<feature type="domain" description="Rhodanese" evidence="1">
    <location>
        <begin position="18"/>
        <end position="103"/>
    </location>
</feature>
<evidence type="ECO:0000313" key="2">
    <source>
        <dbReference type="EMBL" id="OKS86660.1"/>
    </source>
</evidence>
<dbReference type="Proteomes" id="UP000186720">
    <property type="component" value="Unassembled WGS sequence"/>
</dbReference>
<name>A0A1Q5ZY22_9SPHI</name>